<dbReference type="Pfam" id="PF00975">
    <property type="entry name" value="Thioesterase"/>
    <property type="match status" value="1"/>
</dbReference>
<dbReference type="InterPro" id="IPR045851">
    <property type="entry name" value="AMP-bd_C_sf"/>
</dbReference>
<organism evidence="6 7">
    <name type="scientific">Streptomyces cinerochromogenes</name>
    <dbReference type="NCBI Taxonomy" id="66422"/>
    <lineage>
        <taxon>Bacteria</taxon>
        <taxon>Bacillati</taxon>
        <taxon>Actinomycetota</taxon>
        <taxon>Actinomycetes</taxon>
        <taxon>Kitasatosporales</taxon>
        <taxon>Streptomycetaceae</taxon>
        <taxon>Streptomyces</taxon>
    </lineage>
</organism>
<evidence type="ECO:0000256" key="3">
    <source>
        <dbReference type="ARBA" id="ARBA00022553"/>
    </source>
</evidence>
<dbReference type="InterPro" id="IPR036736">
    <property type="entry name" value="ACP-like_sf"/>
</dbReference>
<dbReference type="CDD" id="cd19531">
    <property type="entry name" value="LCL_NRPS-like"/>
    <property type="match status" value="1"/>
</dbReference>
<dbReference type="Gene3D" id="1.10.1200.10">
    <property type="entry name" value="ACP-like"/>
    <property type="match status" value="1"/>
</dbReference>
<dbReference type="InterPro" id="IPR000873">
    <property type="entry name" value="AMP-dep_synth/lig_dom"/>
</dbReference>
<feature type="compositionally biased region" description="Pro residues" evidence="4">
    <location>
        <begin position="593"/>
        <end position="608"/>
    </location>
</feature>
<dbReference type="InterPro" id="IPR020806">
    <property type="entry name" value="PKS_PP-bd"/>
</dbReference>
<proteinExistence type="predicted"/>
<dbReference type="SMART" id="SM00824">
    <property type="entry name" value="PKS_TE"/>
    <property type="match status" value="1"/>
</dbReference>
<dbReference type="InterPro" id="IPR023213">
    <property type="entry name" value="CAT-like_dom_sf"/>
</dbReference>
<dbReference type="Gene3D" id="3.30.559.10">
    <property type="entry name" value="Chloramphenicol acetyltransferase-like domain"/>
    <property type="match status" value="1"/>
</dbReference>
<evidence type="ECO:0000256" key="1">
    <source>
        <dbReference type="ARBA" id="ARBA00001957"/>
    </source>
</evidence>
<dbReference type="Gene3D" id="3.40.50.1820">
    <property type="entry name" value="alpha/beta hydrolase"/>
    <property type="match status" value="1"/>
</dbReference>
<dbReference type="Gene3D" id="3.30.300.30">
    <property type="match status" value="1"/>
</dbReference>
<dbReference type="EMBL" id="JBICYV010000020">
    <property type="protein sequence ID" value="MFG3015415.1"/>
    <property type="molecule type" value="Genomic_DNA"/>
</dbReference>
<feature type="compositionally biased region" description="Low complexity" evidence="4">
    <location>
        <begin position="609"/>
        <end position="621"/>
    </location>
</feature>
<dbReference type="InterPro" id="IPR020845">
    <property type="entry name" value="AMP-binding_CS"/>
</dbReference>
<comment type="caution">
    <text evidence="6">The sequence shown here is derived from an EMBL/GenBank/DDBJ whole genome shotgun (WGS) entry which is preliminary data.</text>
</comment>
<dbReference type="PROSITE" id="PS00455">
    <property type="entry name" value="AMP_BINDING"/>
    <property type="match status" value="1"/>
</dbReference>
<accession>A0ABW7BEX7</accession>
<dbReference type="Gene3D" id="3.30.559.30">
    <property type="entry name" value="Nonribosomal peptide synthetase, condensation domain"/>
    <property type="match status" value="1"/>
</dbReference>
<dbReference type="Pfam" id="PF00668">
    <property type="entry name" value="Condensation"/>
    <property type="match status" value="1"/>
</dbReference>
<dbReference type="PROSITE" id="PS50075">
    <property type="entry name" value="CARRIER"/>
    <property type="match status" value="1"/>
</dbReference>
<feature type="region of interest" description="Disordered" evidence="4">
    <location>
        <begin position="588"/>
        <end position="621"/>
    </location>
</feature>
<keyword evidence="3" id="KW-0597">Phosphoprotein</keyword>
<dbReference type="Pfam" id="PF13193">
    <property type="entry name" value="AMP-binding_C"/>
    <property type="match status" value="1"/>
</dbReference>
<keyword evidence="7" id="KW-1185">Reference proteome</keyword>
<dbReference type="InterPro" id="IPR042099">
    <property type="entry name" value="ANL_N_sf"/>
</dbReference>
<evidence type="ECO:0000313" key="6">
    <source>
        <dbReference type="EMBL" id="MFG3015415.1"/>
    </source>
</evidence>
<dbReference type="InterPro" id="IPR001031">
    <property type="entry name" value="Thioesterase"/>
</dbReference>
<comment type="cofactor">
    <cofactor evidence="1">
        <name>pantetheine 4'-phosphate</name>
        <dbReference type="ChEBI" id="CHEBI:47942"/>
    </cofactor>
</comment>
<dbReference type="SMART" id="SM00823">
    <property type="entry name" value="PKS_PP"/>
    <property type="match status" value="1"/>
</dbReference>
<feature type="region of interest" description="Disordered" evidence="4">
    <location>
        <begin position="1350"/>
        <end position="1371"/>
    </location>
</feature>
<keyword evidence="2" id="KW-0596">Phosphopantetheine</keyword>
<dbReference type="Gene3D" id="3.40.50.980">
    <property type="match status" value="2"/>
</dbReference>
<protein>
    <submittedName>
        <fullName evidence="6">Amino acid adenylation domain-containing protein</fullName>
    </submittedName>
</protein>
<dbReference type="CDD" id="cd17652">
    <property type="entry name" value="A_NRPS_CmdD_like"/>
    <property type="match status" value="1"/>
</dbReference>
<dbReference type="Gene3D" id="3.40.50.12780">
    <property type="entry name" value="N-terminal domain of ligase-like"/>
    <property type="match status" value="1"/>
</dbReference>
<reference evidence="6 7" key="1">
    <citation type="submission" date="2024-10" db="EMBL/GenBank/DDBJ databases">
        <title>The Natural Products Discovery Center: Release of the First 8490 Sequenced Strains for Exploring Actinobacteria Biosynthetic Diversity.</title>
        <authorList>
            <person name="Kalkreuter E."/>
            <person name="Kautsar S.A."/>
            <person name="Yang D."/>
            <person name="Bader C.D."/>
            <person name="Teijaro C.N."/>
            <person name="Fluegel L."/>
            <person name="Davis C.M."/>
            <person name="Simpson J.R."/>
            <person name="Lauterbach L."/>
            <person name="Steele A.D."/>
            <person name="Gui C."/>
            <person name="Meng S."/>
            <person name="Li G."/>
            <person name="Viehrig K."/>
            <person name="Ye F."/>
            <person name="Su P."/>
            <person name="Kiefer A.F."/>
            <person name="Nichols A."/>
            <person name="Cepeda A.J."/>
            <person name="Yan W."/>
            <person name="Fan B."/>
            <person name="Jiang Y."/>
            <person name="Adhikari A."/>
            <person name="Zheng C.-J."/>
            <person name="Schuster L."/>
            <person name="Cowan T.M."/>
            <person name="Smanski M.J."/>
            <person name="Chevrette M.G."/>
            <person name="De Carvalho L.P.S."/>
            <person name="Shen B."/>
        </authorList>
    </citation>
    <scope>NUCLEOTIDE SEQUENCE [LARGE SCALE GENOMIC DNA]</scope>
    <source>
        <strain evidence="6 7">NPDC048320</strain>
    </source>
</reference>
<dbReference type="Proteomes" id="UP001604267">
    <property type="component" value="Unassembled WGS sequence"/>
</dbReference>
<dbReference type="NCBIfam" id="TIGR01733">
    <property type="entry name" value="AA-adenyl-dom"/>
    <property type="match status" value="1"/>
</dbReference>
<dbReference type="InterPro" id="IPR020802">
    <property type="entry name" value="TesA-like"/>
</dbReference>
<dbReference type="SUPFAM" id="SSF52777">
    <property type="entry name" value="CoA-dependent acyltransferases"/>
    <property type="match status" value="2"/>
</dbReference>
<dbReference type="Pfam" id="PF00550">
    <property type="entry name" value="PP-binding"/>
    <property type="match status" value="1"/>
</dbReference>
<evidence type="ECO:0000259" key="5">
    <source>
        <dbReference type="PROSITE" id="PS50075"/>
    </source>
</evidence>
<evidence type="ECO:0000256" key="2">
    <source>
        <dbReference type="ARBA" id="ARBA00022450"/>
    </source>
</evidence>
<evidence type="ECO:0000313" key="7">
    <source>
        <dbReference type="Proteomes" id="UP001604267"/>
    </source>
</evidence>
<dbReference type="PANTHER" id="PTHR45527:SF1">
    <property type="entry name" value="FATTY ACID SYNTHASE"/>
    <property type="match status" value="1"/>
</dbReference>
<dbReference type="InterPro" id="IPR009081">
    <property type="entry name" value="PP-bd_ACP"/>
</dbReference>
<dbReference type="SUPFAM" id="SSF56801">
    <property type="entry name" value="Acetyl-CoA synthetase-like"/>
    <property type="match status" value="1"/>
</dbReference>
<dbReference type="PANTHER" id="PTHR45527">
    <property type="entry name" value="NONRIBOSOMAL PEPTIDE SYNTHETASE"/>
    <property type="match status" value="1"/>
</dbReference>
<sequence>MPQHITTAFPCSFSQRRLWFLAQLPGAGEAYHMPLAYELRGPLDRGALIRALDRLADRHEALRARLAAVDGEVFQRFDPPGGGFPLTVHDLAGRADAEDRLAALRREEATAPFDLARGPLFRGRLVALAADRHVLLVTAHHIVSDGWSTGVLTRELGELYTAFRAGGDDPLPPLPVRYADHAARQRGQLSADAAARQAAYWRGTLADAPALLDLPIDRPRPAEQDYRGAQLRVEFDAELTTALRALARRNGSTLFMTLLTGWALVLSRWSGQTDVVIGTPTANRGRPELEGLVGFFVNSLALRVDLSGDPSAAGLLRRVRAATLGALTHQDLPFEQVVETVRPHRSPAHTPLFQVMFAWQNAGGDAPVLPDLDVTPLDAPCAGAKFDLALSLAEEGDRVVGTLDYATALFDPETVERHVRHLRRILTRMAEEPELPVSALELLTPSERTQLLDDWGDSGREVPAVPFPALFEERVRSSSQAVAVEFGPVSLSYGELNARANRLARHLVGLGVGPERVVAVALPRSVRWLVATLAVLKAGGAYLPVDPAYPADRIAYMLTDANPACVLTDPATAPTLPGTTAPLVLLNDTDLLAPPPPAHPAASPPPAQPSDAVASARPADTAASAYPADALDCGRPAYAPASPHPVGPVGPADAADLTDAERTAPLRPDSPAYVIYTSGSTGRPKGVVVTHTGIAALSASQIERLAVTADSRVLQFASPSFDAAVWEVCMALLSGARLVMAPAEELLPGEGLAGVLRRHAVTHATLPPTALAVLPDDALPDGMTLVVAGEACPPALVAQWSPGRRMVNAYGPTETTVCATMSAPLSGAGTPPIGTPVTGTRVYVLDARLRPVPPGYRGELYVAGAGLARGYLGRPELTAERFVADPYGPPGTRMYRTGDLARWRSDGRLEFAGRADQQVKVRGFRVEPGEVEAALLELPGVLEAAVLAEPDGPGSHSDGTGGPRLVAAIARGDAAPRPAGEWRAALARRLPGYMLPELVVEVPRLPQTPNGKLDREALLRRARTAGPAAQVNTSAPRDHVELALYRIWKGLLLHPDIGIRDDFFDIGGTSISAVRLAHAVRETFGVPLPVRDIMLHPTIEALGGRLRQGTAAQPPGSLIAFREGDGRRRVVCVHPGGGTAFCYLPLARALPEDCGVYGVQSPGLNPGETFLPTVEAMAEHYLRLITPLLDGPLVLTGLSFGGLVAHEMGRRLALAGHTELSVVLLDTHGDDDTAAREGFEPVEMAEFREKLVRFNGMYPGIEDEQIERYFRVYNHNRAAAGAYRVPSTPARLVLLQAAHGLGEPELRAAADHWRRRAGTGLRVEQLDCDHWEILEPAGIPRVAALLESELTRRPTSRPVPNEGRPGPARRT</sequence>
<dbReference type="Pfam" id="PF00501">
    <property type="entry name" value="AMP-binding"/>
    <property type="match status" value="1"/>
</dbReference>
<dbReference type="InterPro" id="IPR029058">
    <property type="entry name" value="AB_hydrolase_fold"/>
</dbReference>
<evidence type="ECO:0000256" key="4">
    <source>
        <dbReference type="SAM" id="MobiDB-lite"/>
    </source>
</evidence>
<dbReference type="InterPro" id="IPR025110">
    <property type="entry name" value="AMP-bd_C"/>
</dbReference>
<gene>
    <name evidence="6" type="ORF">ACGFZB_34260</name>
</gene>
<feature type="domain" description="Carrier" evidence="5">
    <location>
        <begin position="1035"/>
        <end position="1110"/>
    </location>
</feature>
<dbReference type="InterPro" id="IPR010071">
    <property type="entry name" value="AA_adenyl_dom"/>
</dbReference>
<dbReference type="RefSeq" id="WP_392823062.1">
    <property type="nucleotide sequence ID" value="NZ_JBICYV010000020.1"/>
</dbReference>
<dbReference type="SUPFAM" id="SSF53474">
    <property type="entry name" value="alpha/beta-Hydrolases"/>
    <property type="match status" value="1"/>
</dbReference>
<dbReference type="SUPFAM" id="SSF47336">
    <property type="entry name" value="ACP-like"/>
    <property type="match status" value="1"/>
</dbReference>
<name>A0ABW7BEX7_9ACTN</name>
<dbReference type="InterPro" id="IPR001242">
    <property type="entry name" value="Condensation_dom"/>
</dbReference>